<evidence type="ECO:0000256" key="1">
    <source>
        <dbReference type="SAM" id="MobiDB-lite"/>
    </source>
</evidence>
<protein>
    <submittedName>
        <fullName evidence="3">Uncharacterized protein</fullName>
    </submittedName>
</protein>
<feature type="compositionally biased region" description="Basic residues" evidence="1">
    <location>
        <begin position="50"/>
        <end position="66"/>
    </location>
</feature>
<evidence type="ECO:0000313" key="3">
    <source>
        <dbReference type="EMBL" id="GIG01747.1"/>
    </source>
</evidence>
<keyword evidence="4" id="KW-1185">Reference proteome</keyword>
<keyword evidence="2" id="KW-0732">Signal</keyword>
<comment type="caution">
    <text evidence="3">The sequence shown here is derived from an EMBL/GenBank/DDBJ whole genome shotgun (WGS) entry which is preliminary data.</text>
</comment>
<feature type="compositionally biased region" description="Low complexity" evidence="1">
    <location>
        <begin position="40"/>
        <end position="49"/>
    </location>
</feature>
<name>A0A8J3KL09_9ACTN</name>
<evidence type="ECO:0000313" key="4">
    <source>
        <dbReference type="Proteomes" id="UP000659904"/>
    </source>
</evidence>
<organism evidence="3 4">
    <name type="scientific">Catellatospora citrea</name>
    <dbReference type="NCBI Taxonomy" id="53366"/>
    <lineage>
        <taxon>Bacteria</taxon>
        <taxon>Bacillati</taxon>
        <taxon>Actinomycetota</taxon>
        <taxon>Actinomycetes</taxon>
        <taxon>Micromonosporales</taxon>
        <taxon>Micromonosporaceae</taxon>
        <taxon>Catellatospora</taxon>
    </lineage>
</organism>
<evidence type="ECO:0000256" key="2">
    <source>
        <dbReference type="SAM" id="SignalP"/>
    </source>
</evidence>
<feature type="region of interest" description="Disordered" evidence="1">
    <location>
        <begin position="40"/>
        <end position="73"/>
    </location>
</feature>
<accession>A0A8J3KL09</accession>
<dbReference type="AlphaFoldDB" id="A0A8J3KL09"/>
<reference evidence="3 4" key="1">
    <citation type="submission" date="2021-01" db="EMBL/GenBank/DDBJ databases">
        <title>Whole genome shotgun sequence of Catellatospora citrea NBRC 14495.</title>
        <authorList>
            <person name="Komaki H."/>
            <person name="Tamura T."/>
        </authorList>
    </citation>
    <scope>NUCLEOTIDE SEQUENCE [LARGE SCALE GENOMIC DNA]</scope>
    <source>
        <strain evidence="3 4">NBRC 14495</strain>
    </source>
</reference>
<dbReference type="RefSeq" id="WP_147432718.1">
    <property type="nucleotide sequence ID" value="NZ_BONH01000043.1"/>
</dbReference>
<dbReference type="Proteomes" id="UP000659904">
    <property type="component" value="Unassembled WGS sequence"/>
</dbReference>
<gene>
    <name evidence="3" type="ORF">Cci01nite_68400</name>
</gene>
<dbReference type="EMBL" id="BONH01000043">
    <property type="protein sequence ID" value="GIG01747.1"/>
    <property type="molecule type" value="Genomic_DNA"/>
</dbReference>
<feature type="chain" id="PRO_5038339664" evidence="2">
    <location>
        <begin position="21"/>
        <end position="73"/>
    </location>
</feature>
<sequence>MPCGALLAGVLAALSSAVLARCRRRRPVVPPPPQAALTACVPGRGVAGRPSRRRVRPSGAARRPRNRNAADVR</sequence>
<proteinExistence type="predicted"/>
<feature type="signal peptide" evidence="2">
    <location>
        <begin position="1"/>
        <end position="20"/>
    </location>
</feature>